<reference evidence="3 4" key="1">
    <citation type="journal article" date="2009" name="Science">
        <title>Green evolution and dynamic adaptations revealed by genomes of the marine picoeukaryotes Micromonas.</title>
        <authorList>
            <person name="Worden A.Z."/>
            <person name="Lee J.H."/>
            <person name="Mock T."/>
            <person name="Rouze P."/>
            <person name="Simmons M.P."/>
            <person name="Aerts A.L."/>
            <person name="Allen A.E."/>
            <person name="Cuvelier M.L."/>
            <person name="Derelle E."/>
            <person name="Everett M.V."/>
            <person name="Foulon E."/>
            <person name="Grimwood J."/>
            <person name="Gundlach H."/>
            <person name="Henrissat B."/>
            <person name="Napoli C."/>
            <person name="McDonald S.M."/>
            <person name="Parker M.S."/>
            <person name="Rombauts S."/>
            <person name="Salamov A."/>
            <person name="Von Dassow P."/>
            <person name="Badger J.H."/>
            <person name="Coutinho P.M."/>
            <person name="Demir E."/>
            <person name="Dubchak I."/>
            <person name="Gentemann C."/>
            <person name="Eikrem W."/>
            <person name="Gready J.E."/>
            <person name="John U."/>
            <person name="Lanier W."/>
            <person name="Lindquist E.A."/>
            <person name="Lucas S."/>
            <person name="Mayer K.F."/>
            <person name="Moreau H."/>
            <person name="Not F."/>
            <person name="Otillar R."/>
            <person name="Panaud O."/>
            <person name="Pangilinan J."/>
            <person name="Paulsen I."/>
            <person name="Piegu B."/>
            <person name="Poliakov A."/>
            <person name="Robbens S."/>
            <person name="Schmutz J."/>
            <person name="Toulza E."/>
            <person name="Wyss T."/>
            <person name="Zelensky A."/>
            <person name="Zhou K."/>
            <person name="Armbrust E.V."/>
            <person name="Bhattacharya D."/>
            <person name="Goodenough U.W."/>
            <person name="Van de Peer Y."/>
            <person name="Grigoriev I.V."/>
        </authorList>
    </citation>
    <scope>NUCLEOTIDE SEQUENCE [LARGE SCALE GENOMIC DNA]</scope>
    <source>
        <strain evidence="4">RCC299 / NOUM17</strain>
    </source>
</reference>
<accession>C1FEZ9</accession>
<feature type="compositionally biased region" description="Low complexity" evidence="1">
    <location>
        <begin position="211"/>
        <end position="223"/>
    </location>
</feature>
<dbReference type="PANTHER" id="PTHR23172:SF19">
    <property type="entry name" value="J DOMAIN-CONTAINING PROTEIN"/>
    <property type="match status" value="1"/>
</dbReference>
<feature type="region of interest" description="Disordered" evidence="1">
    <location>
        <begin position="300"/>
        <end position="322"/>
    </location>
</feature>
<evidence type="ECO:0000259" key="2">
    <source>
        <dbReference type="PROSITE" id="PS50076"/>
    </source>
</evidence>
<feature type="compositionally biased region" description="Acidic residues" evidence="1">
    <location>
        <begin position="300"/>
        <end position="313"/>
    </location>
</feature>
<protein>
    <recommendedName>
        <fullName evidence="2">J domain-containing protein</fullName>
    </recommendedName>
</protein>
<dbReference type="InterPro" id="IPR001623">
    <property type="entry name" value="DnaJ_domain"/>
</dbReference>
<keyword evidence="4" id="KW-1185">Reference proteome</keyword>
<evidence type="ECO:0000256" key="1">
    <source>
        <dbReference type="SAM" id="MobiDB-lite"/>
    </source>
</evidence>
<dbReference type="OrthoDB" id="1717591at2759"/>
<dbReference type="eggNOG" id="KOG0431">
    <property type="taxonomic scope" value="Eukaryota"/>
</dbReference>
<dbReference type="PANTHER" id="PTHR23172">
    <property type="entry name" value="AUXILIN/CYCLIN G-ASSOCIATED KINASE-RELATED"/>
    <property type="match status" value="1"/>
</dbReference>
<dbReference type="GO" id="GO:0072583">
    <property type="term" value="P:clathrin-dependent endocytosis"/>
    <property type="evidence" value="ECO:0007669"/>
    <property type="project" value="TreeGrafter"/>
</dbReference>
<sequence length="453" mass="46391">MAGDFFESPRSLDANFAAGTPAAGSKAPSSPSAGGSFGLDDLMSQSLGGIAGGSMSSSQKGPSMMATATSSRGGSAGDLSHGGSQAGGDADDILGAMFGTISGSETASPRGMTPVSGSVPNDMDAFDVFASGTAGNTGEENSSADISGGEGDFATDLERVVERARSKTSGSSRLSSVTRAEPVVDGFAGFDDLLSPGPGSMPKASVGGSGPASSGPSSSAPGGDSLEDLLGVGTSSKKPAGAAGMSLGDELDGLFGAPSVPSGQPPAVIDDMFGPMMGSGGVSSSGVATTIAGKVTLDEIEYDGSDDEQEGDTEERTAARKKRHDRVRAAMQAKLQEKRDREIAAVAEQAERQVLKDLIGAEIDEWLRQNQGNIRTMLAKLGDVLWENHGYKAPSLNELIEANSVKKAYHKALIIIHPDKVRQKGGSTDQCYIADRVFDQVRDAYKAMCEKEM</sequence>
<feature type="domain" description="J" evidence="2">
    <location>
        <begin position="389"/>
        <end position="453"/>
    </location>
</feature>
<dbReference type="GO" id="GO:0072318">
    <property type="term" value="P:clathrin coat disassembly"/>
    <property type="evidence" value="ECO:0007669"/>
    <property type="project" value="TreeGrafter"/>
</dbReference>
<name>C1FEZ9_MICCC</name>
<dbReference type="Gene3D" id="1.10.287.110">
    <property type="entry name" value="DnaJ domain"/>
    <property type="match status" value="1"/>
</dbReference>
<dbReference type="GeneID" id="8250329"/>
<evidence type="ECO:0000313" key="4">
    <source>
        <dbReference type="Proteomes" id="UP000002009"/>
    </source>
</evidence>
<evidence type="ECO:0000313" key="3">
    <source>
        <dbReference type="EMBL" id="ACO68272.1"/>
    </source>
</evidence>
<feature type="compositionally biased region" description="Polar residues" evidence="1">
    <location>
        <begin position="133"/>
        <end position="145"/>
    </location>
</feature>
<dbReference type="InParanoid" id="C1FEZ9"/>
<dbReference type="RefSeq" id="XP_002507014.1">
    <property type="nucleotide sequence ID" value="XM_002506968.1"/>
</dbReference>
<dbReference type="PROSITE" id="PS50076">
    <property type="entry name" value="DNAJ_2"/>
    <property type="match status" value="1"/>
</dbReference>
<dbReference type="KEGG" id="mis:MICPUN_98447"/>
<proteinExistence type="predicted"/>
<dbReference type="GO" id="GO:0005737">
    <property type="term" value="C:cytoplasm"/>
    <property type="evidence" value="ECO:0007669"/>
    <property type="project" value="TreeGrafter"/>
</dbReference>
<feature type="region of interest" description="Disordered" evidence="1">
    <location>
        <begin position="194"/>
        <end position="245"/>
    </location>
</feature>
<dbReference type="AlphaFoldDB" id="C1FEZ9"/>
<dbReference type="Proteomes" id="UP000002009">
    <property type="component" value="Chromosome 1"/>
</dbReference>
<gene>
    <name evidence="3" type="ORF">MICPUN_98447</name>
</gene>
<dbReference type="STRING" id="296587.C1FEZ9"/>
<dbReference type="SUPFAM" id="SSF46565">
    <property type="entry name" value="Chaperone J-domain"/>
    <property type="match status" value="1"/>
</dbReference>
<dbReference type="EMBL" id="CP001574">
    <property type="protein sequence ID" value="ACO68272.1"/>
    <property type="molecule type" value="Genomic_DNA"/>
</dbReference>
<feature type="compositionally biased region" description="Low complexity" evidence="1">
    <location>
        <begin position="17"/>
        <end position="34"/>
    </location>
</feature>
<feature type="region of interest" description="Disordered" evidence="1">
    <location>
        <begin position="131"/>
        <end position="151"/>
    </location>
</feature>
<dbReference type="GO" id="GO:0031982">
    <property type="term" value="C:vesicle"/>
    <property type="evidence" value="ECO:0007669"/>
    <property type="project" value="TreeGrafter"/>
</dbReference>
<dbReference type="InterPro" id="IPR036869">
    <property type="entry name" value="J_dom_sf"/>
</dbReference>
<organism evidence="3 4">
    <name type="scientific">Micromonas commoda (strain RCC299 / NOUM17 / CCMP2709)</name>
    <name type="common">Picoplanktonic green alga</name>
    <dbReference type="NCBI Taxonomy" id="296587"/>
    <lineage>
        <taxon>Eukaryota</taxon>
        <taxon>Viridiplantae</taxon>
        <taxon>Chlorophyta</taxon>
        <taxon>Mamiellophyceae</taxon>
        <taxon>Mamiellales</taxon>
        <taxon>Mamiellaceae</taxon>
        <taxon>Micromonas</taxon>
    </lineage>
</organism>
<feature type="region of interest" description="Disordered" evidence="1">
    <location>
        <begin position="1"/>
        <end position="91"/>
    </location>
</feature>
<dbReference type="GO" id="GO:0030276">
    <property type="term" value="F:clathrin binding"/>
    <property type="evidence" value="ECO:0007669"/>
    <property type="project" value="TreeGrafter"/>
</dbReference>
<feature type="compositionally biased region" description="Polar residues" evidence="1">
    <location>
        <begin position="54"/>
        <end position="73"/>
    </location>
</feature>